<sequence length="87" mass="9427">MLRNISSPARVTVWLNGTSIEVPEGTMASAVFLVFGVPCRASVTGEQRTALCGMGICFECRATVDGAPHRRTCQLPCREGMRLETQP</sequence>
<dbReference type="InterPro" id="IPR036010">
    <property type="entry name" value="2Fe-2S_ferredoxin-like_sf"/>
</dbReference>
<dbReference type="GO" id="GO:0051536">
    <property type="term" value="F:iron-sulfur cluster binding"/>
    <property type="evidence" value="ECO:0007669"/>
    <property type="project" value="InterPro"/>
</dbReference>
<dbReference type="EC" id="1.5.3.1" evidence="2"/>
<dbReference type="Proteomes" id="UP000540989">
    <property type="component" value="Unassembled WGS sequence"/>
</dbReference>
<evidence type="ECO:0000313" key="3">
    <source>
        <dbReference type="Proteomes" id="UP000540989"/>
    </source>
</evidence>
<dbReference type="RefSeq" id="WP_184217126.1">
    <property type="nucleotide sequence ID" value="NZ_JACHIP010000003.1"/>
</dbReference>
<dbReference type="AlphaFoldDB" id="A0A7W7ZDW1"/>
<dbReference type="SUPFAM" id="SSF54292">
    <property type="entry name" value="2Fe-2S ferredoxin-like"/>
    <property type="match status" value="1"/>
</dbReference>
<comment type="caution">
    <text evidence="2">The sequence shown here is derived from an EMBL/GenBank/DDBJ whole genome shotgun (WGS) entry which is preliminary data.</text>
</comment>
<protein>
    <submittedName>
        <fullName evidence="2">Sarcosine oxidase subunit alpha</fullName>
        <ecNumber evidence="2">1.5.3.1</ecNumber>
    </submittedName>
</protein>
<reference evidence="2 3" key="1">
    <citation type="submission" date="2020-08" db="EMBL/GenBank/DDBJ databases">
        <title>Genomic Encyclopedia of Type Strains, Phase IV (KMG-V): Genome sequencing to study the core and pangenomes of soil and plant-associated prokaryotes.</title>
        <authorList>
            <person name="Whitman W."/>
        </authorList>
    </citation>
    <scope>NUCLEOTIDE SEQUENCE [LARGE SCALE GENOMIC DNA]</scope>
    <source>
        <strain evidence="2 3">M8UP14</strain>
    </source>
</reference>
<dbReference type="Gene3D" id="3.10.20.440">
    <property type="entry name" value="2Fe-2S iron-sulphur cluster binding domain, sarcosine oxidase, alpha subunit, N-terminal domain"/>
    <property type="match status" value="1"/>
</dbReference>
<keyword evidence="3" id="KW-1185">Reference proteome</keyword>
<evidence type="ECO:0000313" key="2">
    <source>
        <dbReference type="EMBL" id="MBB5057943.1"/>
    </source>
</evidence>
<dbReference type="InterPro" id="IPR042204">
    <property type="entry name" value="2Fe-2S-bd_N"/>
</dbReference>
<dbReference type="Pfam" id="PF13510">
    <property type="entry name" value="Fer2_4"/>
    <property type="match status" value="1"/>
</dbReference>
<keyword evidence="1 2" id="KW-0560">Oxidoreductase</keyword>
<proteinExistence type="predicted"/>
<name>A0A7W7ZDW1_9BACT</name>
<gene>
    <name evidence="2" type="ORF">HDF16_002649</name>
</gene>
<organism evidence="2 3">
    <name type="scientific">Granulicella aggregans</name>
    <dbReference type="NCBI Taxonomy" id="474949"/>
    <lineage>
        <taxon>Bacteria</taxon>
        <taxon>Pseudomonadati</taxon>
        <taxon>Acidobacteriota</taxon>
        <taxon>Terriglobia</taxon>
        <taxon>Terriglobales</taxon>
        <taxon>Acidobacteriaceae</taxon>
        <taxon>Granulicella</taxon>
    </lineage>
</organism>
<evidence type="ECO:0000256" key="1">
    <source>
        <dbReference type="ARBA" id="ARBA00023002"/>
    </source>
</evidence>
<dbReference type="GO" id="GO:0008115">
    <property type="term" value="F:sarcosine oxidase activity"/>
    <property type="evidence" value="ECO:0007669"/>
    <property type="project" value="UniProtKB-EC"/>
</dbReference>
<accession>A0A7W7ZDW1</accession>
<dbReference type="EMBL" id="JACHIP010000003">
    <property type="protein sequence ID" value="MBB5057943.1"/>
    <property type="molecule type" value="Genomic_DNA"/>
</dbReference>